<evidence type="ECO:0000313" key="2">
    <source>
        <dbReference type="EMBL" id="RKP46179.1"/>
    </source>
</evidence>
<comment type="caution">
    <text evidence="2">The sequence shown here is derived from an EMBL/GenBank/DDBJ whole genome shotgun (WGS) entry which is preliminary data.</text>
</comment>
<accession>A0A494XDE2</accession>
<dbReference type="InterPro" id="IPR001173">
    <property type="entry name" value="Glyco_trans_2-like"/>
</dbReference>
<dbReference type="GO" id="GO:0016740">
    <property type="term" value="F:transferase activity"/>
    <property type="evidence" value="ECO:0007669"/>
    <property type="project" value="UniProtKB-KW"/>
</dbReference>
<evidence type="ECO:0000313" key="3">
    <source>
        <dbReference type="Proteomes" id="UP000270342"/>
    </source>
</evidence>
<dbReference type="SUPFAM" id="SSF53448">
    <property type="entry name" value="Nucleotide-diphospho-sugar transferases"/>
    <property type="match status" value="1"/>
</dbReference>
<dbReference type="EMBL" id="RBZU01000015">
    <property type="protein sequence ID" value="RKP46179.1"/>
    <property type="molecule type" value="Genomic_DNA"/>
</dbReference>
<dbReference type="RefSeq" id="WP_121090535.1">
    <property type="nucleotide sequence ID" value="NZ_RBZU01000015.1"/>
</dbReference>
<keyword evidence="3" id="KW-1185">Reference proteome</keyword>
<organism evidence="2 3">
    <name type="scientific">Pararobbsia silviterrae</name>
    <dbReference type="NCBI Taxonomy" id="1792498"/>
    <lineage>
        <taxon>Bacteria</taxon>
        <taxon>Pseudomonadati</taxon>
        <taxon>Pseudomonadota</taxon>
        <taxon>Betaproteobacteria</taxon>
        <taxon>Burkholderiales</taxon>
        <taxon>Burkholderiaceae</taxon>
        <taxon>Pararobbsia</taxon>
    </lineage>
</organism>
<evidence type="ECO:0000259" key="1">
    <source>
        <dbReference type="Pfam" id="PF00535"/>
    </source>
</evidence>
<dbReference type="InterPro" id="IPR029044">
    <property type="entry name" value="Nucleotide-diphossugar_trans"/>
</dbReference>
<gene>
    <name evidence="2" type="ORF">D7S86_24990</name>
</gene>
<dbReference type="Gene3D" id="3.90.550.10">
    <property type="entry name" value="Spore Coat Polysaccharide Biosynthesis Protein SpsA, Chain A"/>
    <property type="match status" value="1"/>
</dbReference>
<sequence>MSDNAKQPALTICIPTYNRGKRVHSLVLFLKSNLLTRTDDVNVLVVDNCSNDGTEALITPLVDERVQFFKRTEFLDNAEKNMYASVELCTGEYIWFHGDDELPMVETVLELIKSIRADEADMFVFNSSVINDEGGLLATRMAPMRSLYVDVCGDALIQTAGFVFMLAGISNVVFKRSAVDVDVAWESQAVAPIYSHVCWFLISFAQKRSRIVNLPLVYYRNSAIPKQIKHFQKYAERLGVGDHYFWGLGVAQQLEYLVSKGAIQPGSVAKVIEGRRDGTRFRLLNEVIMRFYLQVVLSIETGEARQRIDPAVLKHSRDFLVSCDPFAYDLFEPIEKLNEIAMGQRSRSELRSIRKEFDLIFRQHDADPYRNHWCGTCFGFDLYNMPMGWVAIDPDVPGGIESVLQYIDIRQSPPYVWVSDSLEDLRLLLQKYAEDQAAQVPDSEAHTRTEIVKIGKELVEISRFVSSEYARTVQISLQTTMPIRLFTRAVLFPLRRVALVARRALGSVRRRLVRA</sequence>
<keyword evidence="2" id="KW-0808">Transferase</keyword>
<dbReference type="Proteomes" id="UP000270342">
    <property type="component" value="Unassembled WGS sequence"/>
</dbReference>
<dbReference type="Pfam" id="PF00535">
    <property type="entry name" value="Glycos_transf_2"/>
    <property type="match status" value="1"/>
</dbReference>
<name>A0A494XDE2_9BURK</name>
<proteinExistence type="predicted"/>
<reference evidence="2 3" key="1">
    <citation type="submission" date="2018-10" db="EMBL/GenBank/DDBJ databases">
        <title>Robbsia sp. DHC34, isolated from soil.</title>
        <authorList>
            <person name="Gao Z.-H."/>
            <person name="Qiu L.-H."/>
        </authorList>
    </citation>
    <scope>NUCLEOTIDE SEQUENCE [LARGE SCALE GENOMIC DNA]</scope>
    <source>
        <strain evidence="2 3">DHC34</strain>
    </source>
</reference>
<feature type="domain" description="Glycosyltransferase 2-like" evidence="1">
    <location>
        <begin position="11"/>
        <end position="140"/>
    </location>
</feature>
<dbReference type="AlphaFoldDB" id="A0A494XDE2"/>
<dbReference type="OrthoDB" id="9815829at2"/>
<protein>
    <submittedName>
        <fullName evidence="2">Glycosyltransferase family 2 protein</fullName>
    </submittedName>
</protein>